<dbReference type="Pfam" id="PF23635">
    <property type="entry name" value="Beta-prop_AT5G49610-like"/>
    <property type="match status" value="1"/>
</dbReference>
<dbReference type="PANTHER" id="PTHR32133:SF363">
    <property type="entry name" value="F-BOX DOMAIN-CONTAINING PROTEIN"/>
    <property type="match status" value="1"/>
</dbReference>
<dbReference type="EnsemblPlants" id="EMT18820">
    <property type="protein sequence ID" value="EMT18820"/>
    <property type="gene ID" value="F775_17455"/>
</dbReference>
<organism evidence="2">
    <name type="scientific">Aegilops tauschii</name>
    <name type="common">Tausch's goatgrass</name>
    <name type="synonym">Aegilops squarrosa</name>
    <dbReference type="NCBI Taxonomy" id="37682"/>
    <lineage>
        <taxon>Eukaryota</taxon>
        <taxon>Viridiplantae</taxon>
        <taxon>Streptophyta</taxon>
        <taxon>Embryophyta</taxon>
        <taxon>Tracheophyta</taxon>
        <taxon>Spermatophyta</taxon>
        <taxon>Magnoliopsida</taxon>
        <taxon>Liliopsida</taxon>
        <taxon>Poales</taxon>
        <taxon>Poaceae</taxon>
        <taxon>BOP clade</taxon>
        <taxon>Pooideae</taxon>
        <taxon>Triticodae</taxon>
        <taxon>Triticeae</taxon>
        <taxon>Triticinae</taxon>
        <taxon>Aegilops</taxon>
    </lineage>
</organism>
<sequence length="525" mass="58316">MTTGRGHRVSPAVAAGPLEDDNVLGEILVRLSPEPSSLPRALVCKPWGRVAASADFRRSWRDRHGRPPVLGVFEKRMTTLLFTPGLQAPDRIPMERFSLQVCTEAAWNTWCVLGCRQGRVLIMNWTLREFLIYNPFSGERDRVSFPPDLSLPQDFFDDAYNANGALLWDDEQRPLKLVLVACTGHSRVAARVYSSETGTWGDSISIPEPCRLTSVPVTVVGNRLYCWLKRPGNSILEFNLDNQTLALITRPPRANLKSRNCRIIPGEDGAVGLALFMYPAIELWNRNINSHGVATWVLRKTVILDSIFDLAPSSTGQWRSLVLGYAEDANALLISVYKEMCIRVFTVQLESMQCKRIHGHFLNDLYYPFASFYAAGPSTLQILARGNNDGGAGGGQAKNDDVFMVVPWMPISIDEVDSWGLALTLKPLRLYSYTMPQSKRLSVQGQRSQPVHAQANGRAYIKSGNSRIIPGDNGVVGLALLVYPTIEMWNRKVDSHGVVTWVLQKTVILDTIFDLAPSSTGHGGH</sequence>
<evidence type="ECO:0000313" key="2">
    <source>
        <dbReference type="EnsemblPlants" id="EMT18820"/>
    </source>
</evidence>
<dbReference type="PANTHER" id="PTHR32133">
    <property type="entry name" value="OS07G0120400 PROTEIN"/>
    <property type="match status" value="1"/>
</dbReference>
<name>R7WEF2_AEGTA</name>
<feature type="domain" description="F-box protein AT5G49610-like beta-propeller" evidence="1">
    <location>
        <begin position="112"/>
        <end position="357"/>
    </location>
</feature>
<proteinExistence type="predicted"/>
<evidence type="ECO:0000259" key="1">
    <source>
        <dbReference type="Pfam" id="PF23635"/>
    </source>
</evidence>
<reference evidence="2" key="1">
    <citation type="submission" date="2015-06" db="UniProtKB">
        <authorList>
            <consortium name="EnsemblPlants"/>
        </authorList>
    </citation>
    <scope>IDENTIFICATION</scope>
</reference>
<dbReference type="InterPro" id="IPR056594">
    <property type="entry name" value="AT5G49610-like_b-prop"/>
</dbReference>
<protein>
    <recommendedName>
        <fullName evidence="1">F-box protein AT5G49610-like beta-propeller domain-containing protein</fullName>
    </recommendedName>
</protein>
<accession>R7WEF2</accession>
<dbReference type="AlphaFoldDB" id="R7WEF2"/>